<organism evidence="1 2">
    <name type="scientific">Rhabditophanes sp. KR3021</name>
    <dbReference type="NCBI Taxonomy" id="114890"/>
    <lineage>
        <taxon>Eukaryota</taxon>
        <taxon>Metazoa</taxon>
        <taxon>Ecdysozoa</taxon>
        <taxon>Nematoda</taxon>
        <taxon>Chromadorea</taxon>
        <taxon>Rhabditida</taxon>
        <taxon>Tylenchina</taxon>
        <taxon>Panagrolaimomorpha</taxon>
        <taxon>Strongyloidoidea</taxon>
        <taxon>Alloionematidae</taxon>
        <taxon>Rhabditophanes</taxon>
    </lineage>
</organism>
<protein>
    <submittedName>
        <fullName evidence="2">SAM domain-containing protein</fullName>
    </submittedName>
</protein>
<name>A0AC35U7M9_9BILA</name>
<dbReference type="Proteomes" id="UP000095286">
    <property type="component" value="Unplaced"/>
</dbReference>
<proteinExistence type="predicted"/>
<sequence length="779" mass="88586">MINDSFEQSSLFEDSNASFMASTISTSPLEDGKVEEKVQVDRKRLENMMRTVKKSTTLGSATSSPEEGKNEAEIYFENVERVSRAKISWPTRLKIGARTKKDPFVKIYGFADDVKLAQRMIARDLKIKKDRIILKMEISHIDHSHIIGRGGKNTQQIMQETQCHIHFPDSNKHNDIEKNDQVSIAGCQEQVDQARERLREITPVTICIEFAPHIPVHALTDIVKILNSNEVIIQFRNSFNNFVSNCFVKGTYQHEQRILHVIACMNQMLAEFETSYFMTCDSKFDVRPNLIIDPNFSSELGMISSACNVKIKRFKHPNTGLKIEGEPRSIFIARKMLTGLYPFVISFDKGAEYNNELNLAALEKKYKIEIIEKKRTIGEVTTTTIIIKGMEFKMPQIYQVRNMILLNTEDENPEIPKIIHNIPNIPANTWSSHEYAHQQMNLVSNSMTGMGINDTSCDSSLGLSLLSSGVNNFDRSSDNTIAKSSQQLLVNRDMMKYKASKALHTGLDNTSTSSQPTDYWHGYGFSSSMPADVLKHNLDDIWDNNNAHKHHLPHNNQNDSLLSIFSPTKQNPIGEEVKNNKDFYSSSNKSKFNNMKTWNDELESIWEISKSSHNSFYPDQDPQQPNQLEGGAPPNSLNDDHILSSLNLFHHIPPPQNLFAATTNVFETFSYHQDTTDWNIRKVTTPEMVLALLDCQEYLPIFREQEIDMGAFLLMDESSLKQLGINTIGSRKKIFNAILKLRESAISQENDSHLKSMLILSGVNRKPGIFGNSLECKDF</sequence>
<evidence type="ECO:0000313" key="2">
    <source>
        <dbReference type="WBParaSite" id="RSKR_0000871600.1"/>
    </source>
</evidence>
<evidence type="ECO:0000313" key="1">
    <source>
        <dbReference type="Proteomes" id="UP000095286"/>
    </source>
</evidence>
<dbReference type="WBParaSite" id="RSKR_0000871600.1">
    <property type="protein sequence ID" value="RSKR_0000871600.1"/>
    <property type="gene ID" value="RSKR_0000871600"/>
</dbReference>
<accession>A0AC35U7M9</accession>
<reference evidence="2" key="1">
    <citation type="submission" date="2016-11" db="UniProtKB">
        <authorList>
            <consortium name="WormBaseParasite"/>
        </authorList>
    </citation>
    <scope>IDENTIFICATION</scope>
    <source>
        <strain evidence="2">KR3021</strain>
    </source>
</reference>